<dbReference type="PANTHER" id="PTHR28620:SF1">
    <property type="entry name" value="CENP-V_GFA DOMAIN-CONTAINING PROTEIN"/>
    <property type="match status" value="1"/>
</dbReference>
<dbReference type="InterPro" id="IPR052355">
    <property type="entry name" value="CENP-V-like"/>
</dbReference>
<dbReference type="Gene3D" id="2.170.150.70">
    <property type="match status" value="1"/>
</dbReference>
<gene>
    <name evidence="5" type="ORF">COA71_00565</name>
</gene>
<protein>
    <submittedName>
        <fullName evidence="5">Aldehyde-activating protein</fullName>
    </submittedName>
</protein>
<sequence length="133" mass="14898">MLKKVGDTEILSQHKASCHCGAVELLINLPDGIVGAMRCNCSFCRRRGAIMAPTNLENIKILKGAEALSKYQFKTNTAEHYFCKNCGIYTHHRRRANPDEYAYNVANLEGVNPLLIEEIIVLDGINHPKDQVE</sequence>
<evidence type="ECO:0000256" key="3">
    <source>
        <dbReference type="ARBA" id="ARBA00022833"/>
    </source>
</evidence>
<dbReference type="InterPro" id="IPR011057">
    <property type="entry name" value="Mss4-like_sf"/>
</dbReference>
<keyword evidence="3" id="KW-0862">Zinc</keyword>
<evidence type="ECO:0000256" key="1">
    <source>
        <dbReference type="ARBA" id="ARBA00005495"/>
    </source>
</evidence>
<dbReference type="GO" id="GO:0046872">
    <property type="term" value="F:metal ion binding"/>
    <property type="evidence" value="ECO:0007669"/>
    <property type="project" value="UniProtKB-KW"/>
</dbReference>
<evidence type="ECO:0000313" key="5">
    <source>
        <dbReference type="EMBL" id="PCJ43398.1"/>
    </source>
</evidence>
<evidence type="ECO:0000259" key="4">
    <source>
        <dbReference type="PROSITE" id="PS51891"/>
    </source>
</evidence>
<comment type="caution">
    <text evidence="5">The sequence shown here is derived from an EMBL/GenBank/DDBJ whole genome shotgun (WGS) entry which is preliminary data.</text>
</comment>
<reference evidence="6" key="1">
    <citation type="submission" date="2017-08" db="EMBL/GenBank/DDBJ databases">
        <title>A dynamic microbial community with high functional redundancy inhabits the cold, oxic subseafloor aquifer.</title>
        <authorList>
            <person name="Tully B.J."/>
            <person name="Wheat C.G."/>
            <person name="Glazer B.T."/>
            <person name="Huber J.A."/>
        </authorList>
    </citation>
    <scope>NUCLEOTIDE SEQUENCE [LARGE SCALE GENOMIC DNA]</scope>
</reference>
<dbReference type="Proteomes" id="UP000228987">
    <property type="component" value="Unassembled WGS sequence"/>
</dbReference>
<dbReference type="InterPro" id="IPR006913">
    <property type="entry name" value="CENP-V/GFA"/>
</dbReference>
<keyword evidence="2" id="KW-0479">Metal-binding</keyword>
<dbReference type="PROSITE" id="PS51891">
    <property type="entry name" value="CENP_V_GFA"/>
    <property type="match status" value="1"/>
</dbReference>
<comment type="similarity">
    <text evidence="1">Belongs to the Gfa family.</text>
</comment>
<dbReference type="Pfam" id="PF04828">
    <property type="entry name" value="GFA"/>
    <property type="match status" value="1"/>
</dbReference>
<dbReference type="EMBL" id="NVWI01000001">
    <property type="protein sequence ID" value="PCJ43398.1"/>
    <property type="molecule type" value="Genomic_DNA"/>
</dbReference>
<proteinExistence type="inferred from homology"/>
<dbReference type="SUPFAM" id="SSF51316">
    <property type="entry name" value="Mss4-like"/>
    <property type="match status" value="1"/>
</dbReference>
<dbReference type="AlphaFoldDB" id="A0A2A5CIP9"/>
<dbReference type="GO" id="GO:0016846">
    <property type="term" value="F:carbon-sulfur lyase activity"/>
    <property type="evidence" value="ECO:0007669"/>
    <property type="project" value="InterPro"/>
</dbReference>
<name>A0A2A5CIP9_9GAMM</name>
<evidence type="ECO:0000313" key="6">
    <source>
        <dbReference type="Proteomes" id="UP000228987"/>
    </source>
</evidence>
<evidence type="ECO:0000256" key="2">
    <source>
        <dbReference type="ARBA" id="ARBA00022723"/>
    </source>
</evidence>
<feature type="domain" description="CENP-V/GFA" evidence="4">
    <location>
        <begin position="14"/>
        <end position="130"/>
    </location>
</feature>
<organism evidence="5 6">
    <name type="scientific">SAR86 cluster bacterium</name>
    <dbReference type="NCBI Taxonomy" id="2030880"/>
    <lineage>
        <taxon>Bacteria</taxon>
        <taxon>Pseudomonadati</taxon>
        <taxon>Pseudomonadota</taxon>
        <taxon>Gammaproteobacteria</taxon>
        <taxon>SAR86 cluster</taxon>
    </lineage>
</organism>
<accession>A0A2A5CIP9</accession>
<dbReference type="PANTHER" id="PTHR28620">
    <property type="entry name" value="CENTROMERE PROTEIN V"/>
    <property type="match status" value="1"/>
</dbReference>